<name>A0A168NIM4_ABSGL</name>
<dbReference type="InParanoid" id="A0A168NIM4"/>
<evidence type="ECO:0000313" key="5">
    <source>
        <dbReference type="Proteomes" id="UP000078561"/>
    </source>
</evidence>
<evidence type="ECO:0000259" key="3">
    <source>
        <dbReference type="Pfam" id="PF13843"/>
    </source>
</evidence>
<dbReference type="EMBL" id="LT553327">
    <property type="protein sequence ID" value="SAM00611.1"/>
    <property type="molecule type" value="Genomic_DNA"/>
</dbReference>
<gene>
    <name evidence="4" type="primary">ABSGL_06326.1 scaffold 8126</name>
</gene>
<dbReference type="STRING" id="4829.A0A168NIM4"/>
<organism evidence="4">
    <name type="scientific">Absidia glauca</name>
    <name type="common">Pin mould</name>
    <dbReference type="NCBI Taxonomy" id="4829"/>
    <lineage>
        <taxon>Eukaryota</taxon>
        <taxon>Fungi</taxon>
        <taxon>Fungi incertae sedis</taxon>
        <taxon>Mucoromycota</taxon>
        <taxon>Mucoromycotina</taxon>
        <taxon>Mucoromycetes</taxon>
        <taxon>Mucorales</taxon>
        <taxon>Cunninghamellaceae</taxon>
        <taxon>Absidia</taxon>
    </lineage>
</organism>
<dbReference type="OrthoDB" id="2286379at2759"/>
<sequence length="557" mass="63823">MPRANPNIIVDSLVSARMHYLRRTAFASAVLSVDTNAPGTSFEGTCLRYRGRTPSRRRQTQPQQPPNVEEELDLLEDAIQPFSSAESDDEVIDRNWEECNVTVDHRMAQPDSNYQFNEVIRAINTYAQRMDSAWIDLDWAEYLTWIMLLIIITIVNCQDKKMYWRKSNSPYHINVGFTEFMTIQRFNDISQLHVFVVPDGEILQQTRGYNYSTWTINVCGRVDESVARRRNAQLEEGAPQAQFDMSLRPLLTMLLALSCAWISVATLFYASLVQMKIDLLWQRSSDSRNLGITLVELSWRIPGLAPLKWRGSCWPSDFILSCKFVKDFWPKGMPAADIVQALEPGNGSKVFMRSTVPGEYLFVGAFRDLKVKALVSTCGTTTDGNVRRFWDPNGQAWVEVVRSVDTSNNRRDNMIIFHDVMRTYRWELRCLSFFLGVAEANAFSAFKYFRVVVIRLSMANLGGGVVSRYNERLTESMKKHIMELREGPEMEQRTTRSRLGRPNGHRLVTMGKNGQGDYIRRQCKECGAKTQTRFSCNEVTLCKSCFGCHVATITRSN</sequence>
<proteinExistence type="predicted"/>
<feature type="region of interest" description="Disordered" evidence="1">
    <location>
        <begin position="44"/>
        <end position="68"/>
    </location>
</feature>
<feature type="transmembrane region" description="Helical" evidence="2">
    <location>
        <begin position="250"/>
        <end position="272"/>
    </location>
</feature>
<evidence type="ECO:0000256" key="2">
    <source>
        <dbReference type="SAM" id="Phobius"/>
    </source>
</evidence>
<feature type="compositionally biased region" description="Basic residues" evidence="1">
    <location>
        <begin position="49"/>
        <end position="59"/>
    </location>
</feature>
<evidence type="ECO:0000313" key="4">
    <source>
        <dbReference type="EMBL" id="SAM00611.1"/>
    </source>
</evidence>
<evidence type="ECO:0000256" key="1">
    <source>
        <dbReference type="SAM" id="MobiDB-lite"/>
    </source>
</evidence>
<dbReference type="AlphaFoldDB" id="A0A168NIM4"/>
<accession>A0A168NIM4</accession>
<keyword evidence="2" id="KW-0812">Transmembrane</keyword>
<protein>
    <recommendedName>
        <fullName evidence="3">PiggyBac transposable element-derived protein domain-containing protein</fullName>
    </recommendedName>
</protein>
<feature type="domain" description="PiggyBac transposable element-derived protein" evidence="3">
    <location>
        <begin position="116"/>
        <end position="191"/>
    </location>
</feature>
<feature type="transmembrane region" description="Helical" evidence="2">
    <location>
        <begin position="139"/>
        <end position="157"/>
    </location>
</feature>
<keyword evidence="2" id="KW-0472">Membrane</keyword>
<dbReference type="InterPro" id="IPR029526">
    <property type="entry name" value="PGBD"/>
</dbReference>
<dbReference type="Proteomes" id="UP000078561">
    <property type="component" value="Unassembled WGS sequence"/>
</dbReference>
<dbReference type="Pfam" id="PF13843">
    <property type="entry name" value="DDE_Tnp_1_7"/>
    <property type="match status" value="1"/>
</dbReference>
<keyword evidence="2" id="KW-1133">Transmembrane helix</keyword>
<reference evidence="4" key="1">
    <citation type="submission" date="2016-04" db="EMBL/GenBank/DDBJ databases">
        <authorList>
            <person name="Evans L.H."/>
            <person name="Alamgir A."/>
            <person name="Owens N."/>
            <person name="Weber N.D."/>
            <person name="Virtaneva K."/>
            <person name="Barbian K."/>
            <person name="Babar A."/>
            <person name="Rosenke K."/>
        </authorList>
    </citation>
    <scope>NUCLEOTIDE SEQUENCE [LARGE SCALE GENOMIC DNA]</scope>
    <source>
        <strain evidence="4">CBS 101.48</strain>
    </source>
</reference>
<keyword evidence="5" id="KW-1185">Reference proteome</keyword>